<dbReference type="AlphaFoldDB" id="A0A364L9M2"/>
<evidence type="ECO:0000259" key="1">
    <source>
        <dbReference type="PROSITE" id="PS50011"/>
    </source>
</evidence>
<keyword evidence="3" id="KW-1185">Reference proteome</keyword>
<sequence length="539" mass="60497">MDMALSISGVALALPGLIQVSLEFHSRVSEIFQSYLKAISDAQDHWLLLDIHLSSVEADLQFLRLNAGNFRAEIQTRLRAILRLLNRSLAEVIEAFNNAVDVTTGQVSRLKWTLSIKPRLARLVPEIEGWQRRFMDYVQLLRFTGYGLRLEDDGDGSTEKRKSTSSSTADRLSREILRARVEEVPIDALEIPPLTNTRENPGRIEALGHTDTKLIWTSDALNGDNILVECRTHSTDANISQLKLSTSKVAQILAAAGSQALNTHVLQSVGFAYEPSPKREIQLFLKYPVGLDVPRTLRWALTMTPLPSINERLELCRQLATAIFYTHTSGLVHKSIRPESILIFQRQQQSHEKEASPSGGSTGTLFLTGFQLAREDTPNTVSSTQGNQNWEYDIYTHPSRHVPGTRYTMAHDIYSLGVNLLEIALWDSFLIFDTHERARIFNNEALEGGRLICDSLKDGDKEAGKRMRELYELAAKALLPISMGCCFRDVVVECLSAVERGFGHADGGDEAGKTQDEEEERIGLEFIDRVLERLEEIRV</sequence>
<dbReference type="PANTHER" id="PTHR37542:SF3">
    <property type="entry name" value="PRION-INHIBITION AND PROPAGATION HELO DOMAIN-CONTAINING PROTEIN"/>
    <property type="match status" value="1"/>
</dbReference>
<dbReference type="PROSITE" id="PS50011">
    <property type="entry name" value="PROTEIN_KINASE_DOM"/>
    <property type="match status" value="1"/>
</dbReference>
<accession>A0A364L9M2</accession>
<gene>
    <name evidence="2" type="ORF">BHQ10_008491</name>
</gene>
<reference evidence="2 3" key="1">
    <citation type="journal article" date="2017" name="Biotechnol. Biofuels">
        <title>Differential beta-glucosidase expression as a function of carbon source availability in Talaromyces amestolkiae: a genomic and proteomic approach.</title>
        <authorList>
            <person name="de Eugenio L.I."/>
            <person name="Mendez-Liter J.A."/>
            <person name="Nieto-Dominguez M."/>
            <person name="Alonso L."/>
            <person name="Gil-Munoz J."/>
            <person name="Barriuso J."/>
            <person name="Prieto A."/>
            <person name="Martinez M.J."/>
        </authorList>
    </citation>
    <scope>NUCLEOTIDE SEQUENCE [LARGE SCALE GENOMIC DNA]</scope>
    <source>
        <strain evidence="2 3">CIB</strain>
    </source>
</reference>
<feature type="domain" description="Protein kinase" evidence="1">
    <location>
        <begin position="201"/>
        <end position="539"/>
    </location>
</feature>
<dbReference type="OrthoDB" id="1911848at2759"/>
<dbReference type="GO" id="GO:0005524">
    <property type="term" value="F:ATP binding"/>
    <property type="evidence" value="ECO:0007669"/>
    <property type="project" value="InterPro"/>
</dbReference>
<dbReference type="STRING" id="1196081.A0A364L9M2"/>
<dbReference type="GO" id="GO:0004672">
    <property type="term" value="F:protein kinase activity"/>
    <property type="evidence" value="ECO:0007669"/>
    <property type="project" value="InterPro"/>
</dbReference>
<evidence type="ECO:0000313" key="2">
    <source>
        <dbReference type="EMBL" id="RAO72479.1"/>
    </source>
</evidence>
<dbReference type="PANTHER" id="PTHR37542">
    <property type="entry name" value="HELO DOMAIN-CONTAINING PROTEIN-RELATED"/>
    <property type="match status" value="1"/>
</dbReference>
<protein>
    <recommendedName>
        <fullName evidence="1">Protein kinase domain-containing protein</fullName>
    </recommendedName>
</protein>
<organism evidence="2 3">
    <name type="scientific">Talaromyces amestolkiae</name>
    <dbReference type="NCBI Taxonomy" id="1196081"/>
    <lineage>
        <taxon>Eukaryota</taxon>
        <taxon>Fungi</taxon>
        <taxon>Dikarya</taxon>
        <taxon>Ascomycota</taxon>
        <taxon>Pezizomycotina</taxon>
        <taxon>Eurotiomycetes</taxon>
        <taxon>Eurotiomycetidae</taxon>
        <taxon>Eurotiales</taxon>
        <taxon>Trichocomaceae</taxon>
        <taxon>Talaromyces</taxon>
        <taxon>Talaromyces sect. Talaromyces</taxon>
    </lineage>
</organism>
<dbReference type="Gene3D" id="1.10.510.10">
    <property type="entry name" value="Transferase(Phosphotransferase) domain 1"/>
    <property type="match status" value="1"/>
</dbReference>
<comment type="caution">
    <text evidence="2">The sequence shown here is derived from an EMBL/GenBank/DDBJ whole genome shotgun (WGS) entry which is preliminary data.</text>
</comment>
<evidence type="ECO:0000313" key="3">
    <source>
        <dbReference type="Proteomes" id="UP000249363"/>
    </source>
</evidence>
<dbReference type="InterPro" id="IPR011009">
    <property type="entry name" value="Kinase-like_dom_sf"/>
</dbReference>
<proteinExistence type="predicted"/>
<dbReference type="GeneID" id="63797705"/>
<dbReference type="InterPro" id="IPR000719">
    <property type="entry name" value="Prot_kinase_dom"/>
</dbReference>
<dbReference type="Proteomes" id="UP000249363">
    <property type="component" value="Unassembled WGS sequence"/>
</dbReference>
<dbReference type="EMBL" id="MIKG01000019">
    <property type="protein sequence ID" value="RAO72479.1"/>
    <property type="molecule type" value="Genomic_DNA"/>
</dbReference>
<name>A0A364L9M2_TALAM</name>
<dbReference type="SUPFAM" id="SSF56112">
    <property type="entry name" value="Protein kinase-like (PK-like)"/>
    <property type="match status" value="1"/>
</dbReference>
<dbReference type="RefSeq" id="XP_040736993.1">
    <property type="nucleotide sequence ID" value="XM_040881302.1"/>
</dbReference>